<evidence type="ECO:0000256" key="3">
    <source>
        <dbReference type="ARBA" id="ARBA00022676"/>
    </source>
</evidence>
<dbReference type="UniPathway" id="UPA00219"/>
<dbReference type="InterPro" id="IPR006009">
    <property type="entry name" value="GlcNAc_MurG"/>
</dbReference>
<dbReference type="GO" id="GO:0008360">
    <property type="term" value="P:regulation of cell shape"/>
    <property type="evidence" value="ECO:0007669"/>
    <property type="project" value="UniProtKB-KW"/>
</dbReference>
<dbReference type="GO" id="GO:0005975">
    <property type="term" value="P:carbohydrate metabolic process"/>
    <property type="evidence" value="ECO:0007669"/>
    <property type="project" value="InterPro"/>
</dbReference>
<dbReference type="EMBL" id="CP021330">
    <property type="protein sequence ID" value="AVX03953.1"/>
    <property type="molecule type" value="Genomic_DNA"/>
</dbReference>
<evidence type="ECO:0000256" key="1">
    <source>
        <dbReference type="ARBA" id="ARBA00022475"/>
    </source>
</evidence>
<evidence type="ECO:0000313" key="13">
    <source>
        <dbReference type="EMBL" id="AVX03953.1"/>
    </source>
</evidence>
<dbReference type="CDD" id="cd03785">
    <property type="entry name" value="GT28_MurG"/>
    <property type="match status" value="1"/>
</dbReference>
<evidence type="ECO:0000256" key="10">
    <source>
        <dbReference type="HAMAP-Rule" id="MF_00033"/>
    </source>
</evidence>
<keyword evidence="14" id="KW-1185">Reference proteome</keyword>
<dbReference type="Pfam" id="PF04101">
    <property type="entry name" value="Glyco_tran_28_C"/>
    <property type="match status" value="1"/>
</dbReference>
<keyword evidence="6 10" id="KW-0573">Peptidoglycan synthesis</keyword>
<keyword evidence="4 10" id="KW-0808">Transferase</keyword>
<dbReference type="Gene3D" id="3.40.50.2000">
    <property type="entry name" value="Glycogen Phosphorylase B"/>
    <property type="match status" value="2"/>
</dbReference>
<dbReference type="InterPro" id="IPR007235">
    <property type="entry name" value="Glyco_trans_28_C"/>
</dbReference>
<dbReference type="SUPFAM" id="SSF53756">
    <property type="entry name" value="UDP-Glycosyltransferase/glycogen phosphorylase"/>
    <property type="match status" value="1"/>
</dbReference>
<feature type="binding site" evidence="10">
    <location>
        <begin position="267"/>
        <end position="272"/>
    </location>
    <ligand>
        <name>UDP-N-acetyl-alpha-D-glucosamine</name>
        <dbReference type="ChEBI" id="CHEBI:57705"/>
    </ligand>
</feature>
<dbReference type="EC" id="2.4.1.227" evidence="10"/>
<dbReference type="GO" id="GO:0051301">
    <property type="term" value="P:cell division"/>
    <property type="evidence" value="ECO:0007669"/>
    <property type="project" value="UniProtKB-KW"/>
</dbReference>
<dbReference type="STRING" id="1122213.GCA_000423365_01371"/>
<feature type="domain" description="Glycosyltransferase family 28 N-terminal" evidence="11">
    <location>
        <begin position="4"/>
        <end position="139"/>
    </location>
</feature>
<keyword evidence="8 10" id="KW-0131">Cell cycle</keyword>
<evidence type="ECO:0000256" key="8">
    <source>
        <dbReference type="ARBA" id="ARBA00023306"/>
    </source>
</evidence>
<feature type="binding site" evidence="10">
    <location>
        <position position="293"/>
    </location>
    <ligand>
        <name>UDP-N-acetyl-alpha-D-glucosamine</name>
        <dbReference type="ChEBI" id="CHEBI:57705"/>
    </ligand>
</feature>
<evidence type="ECO:0000256" key="7">
    <source>
        <dbReference type="ARBA" id="ARBA00023136"/>
    </source>
</evidence>
<feature type="domain" description="Glycosyl transferase family 28 C-terminal" evidence="12">
    <location>
        <begin position="186"/>
        <end position="352"/>
    </location>
</feature>
<dbReference type="NCBIfam" id="TIGR01133">
    <property type="entry name" value="murG"/>
    <property type="match status" value="1"/>
</dbReference>
<evidence type="ECO:0000256" key="5">
    <source>
        <dbReference type="ARBA" id="ARBA00022960"/>
    </source>
</evidence>
<comment type="function">
    <text evidence="10">Cell wall formation. Catalyzes the transfer of a GlcNAc subunit on undecaprenyl-pyrophosphoryl-MurNAc-pentapeptide (lipid intermediate I) to form undecaprenyl-pyrophosphoryl-MurNAc-(pentapeptide)GlcNAc (lipid intermediate II).</text>
</comment>
<name>A0A2R4MDA9_9HYPH</name>
<keyword evidence="2 10" id="KW-0132">Cell division</keyword>
<keyword evidence="9 10" id="KW-0961">Cell wall biogenesis/degradation</keyword>
<dbReference type="Proteomes" id="UP000258927">
    <property type="component" value="Chromosome"/>
</dbReference>
<comment type="catalytic activity">
    <reaction evidence="10">
        <text>di-trans,octa-cis-undecaprenyl diphospho-N-acetyl-alpha-D-muramoyl-L-alanyl-D-glutamyl-meso-2,6-diaminopimeloyl-D-alanyl-D-alanine + UDP-N-acetyl-alpha-D-glucosamine = di-trans,octa-cis-undecaprenyl diphospho-[N-acetyl-alpha-D-glucosaminyl-(1-&gt;4)]-N-acetyl-alpha-D-muramoyl-L-alanyl-D-glutamyl-meso-2,6-diaminopimeloyl-D-alanyl-D-alanine + UDP + H(+)</text>
        <dbReference type="Rhea" id="RHEA:31227"/>
        <dbReference type="ChEBI" id="CHEBI:15378"/>
        <dbReference type="ChEBI" id="CHEBI:57705"/>
        <dbReference type="ChEBI" id="CHEBI:58223"/>
        <dbReference type="ChEBI" id="CHEBI:61387"/>
        <dbReference type="ChEBI" id="CHEBI:61388"/>
        <dbReference type="EC" id="2.4.1.227"/>
    </reaction>
</comment>
<dbReference type="InterPro" id="IPR004276">
    <property type="entry name" value="GlycoTrans_28_N"/>
</dbReference>
<feature type="binding site" evidence="10">
    <location>
        <position position="164"/>
    </location>
    <ligand>
        <name>UDP-N-acetyl-alpha-D-glucosamine</name>
        <dbReference type="ChEBI" id="CHEBI:57705"/>
    </ligand>
</feature>
<accession>A0A2R4MDA9</accession>
<comment type="pathway">
    <text evidence="10">Cell wall biogenesis; peptidoglycan biosynthesis.</text>
</comment>
<feature type="binding site" evidence="10">
    <location>
        <position position="192"/>
    </location>
    <ligand>
        <name>UDP-N-acetyl-alpha-D-glucosamine</name>
        <dbReference type="ChEBI" id="CHEBI:57705"/>
    </ligand>
</feature>
<keyword evidence="5 10" id="KW-0133">Cell shape</keyword>
<comment type="subcellular location">
    <subcellularLocation>
        <location evidence="10">Cell membrane</location>
        <topology evidence="10">Peripheral membrane protein</topology>
        <orientation evidence="10">Cytoplasmic side</orientation>
    </subcellularLocation>
</comment>
<evidence type="ECO:0000256" key="6">
    <source>
        <dbReference type="ARBA" id="ARBA00022984"/>
    </source>
</evidence>
<evidence type="ECO:0000256" key="2">
    <source>
        <dbReference type="ARBA" id="ARBA00022618"/>
    </source>
</evidence>
<dbReference type="AlphaFoldDB" id="A0A2R4MDA9"/>
<evidence type="ECO:0000256" key="4">
    <source>
        <dbReference type="ARBA" id="ARBA00022679"/>
    </source>
</evidence>
<dbReference type="GO" id="GO:0051991">
    <property type="term" value="F:UDP-N-acetyl-D-glucosamine:N-acetylmuramoyl-L-alanyl-D-glutamyl-meso-2,6-diaminopimelyl-D-alanyl-D-alanine-diphosphoundecaprenol 4-beta-N-acetylglucosaminlytransferase activity"/>
    <property type="evidence" value="ECO:0007669"/>
    <property type="project" value="RHEA"/>
</dbReference>
<protein>
    <recommendedName>
        <fullName evidence="10">UDP-N-acetylglucosamine--N-acetylmuramyl-(pentapeptide) pyrophosphoryl-undecaprenol N-acetylglucosamine transferase</fullName>
        <ecNumber evidence="10">2.4.1.227</ecNumber>
    </recommendedName>
    <alternativeName>
        <fullName evidence="10">Undecaprenyl-PP-MurNAc-pentapeptide-UDPGlcNAc GlcNAc transferase</fullName>
    </alternativeName>
</protein>
<dbReference type="KEGG" id="mmyr:MXMO3_01423"/>
<evidence type="ECO:0000313" key="14">
    <source>
        <dbReference type="Proteomes" id="UP000258927"/>
    </source>
</evidence>
<evidence type="ECO:0000259" key="11">
    <source>
        <dbReference type="Pfam" id="PF03033"/>
    </source>
</evidence>
<gene>
    <name evidence="10" type="primary">murG</name>
    <name evidence="13" type="ORF">MXMO3_01423</name>
</gene>
<sequence length="363" mass="38833">MSKFVMVAGGTGGHLFPAQALAEELLRRGHTIYLMTDARAKNYGGDFPAVETIIVPAATPNLRHPIKALKAGFTILGGVRKAHKALKRIDPDAIVGFGGYPTFPPFLAASLLGIPGVLHEANSVLGRANRALVRFCEKLALGFDETKYAEPYSNKVVLTGNPVRDMVHKVAETPYPPLGPDHDVRITVFGGSQGAQVFSDVLPGAIAALPRELRTRLKLVQQCRDEDLQRMVEVYAQARVSVEAATFFKDLPRLISKSHLVVSRAGALTVAEMAAIGRPCIYVPLPGSIDQDQLNNAKRMEAVGGGVVMEQAALSPHSLATKITELLADPAQLQQMAANAKQVGVPDAVQRLADLTEQTAKAG</sequence>
<comment type="similarity">
    <text evidence="10">Belongs to the glycosyltransferase 28 family. MurG subfamily.</text>
</comment>
<dbReference type="RefSeq" id="WP_027834451.1">
    <property type="nucleotide sequence ID" value="NZ_CP021330.1"/>
</dbReference>
<dbReference type="GO" id="GO:0005886">
    <property type="term" value="C:plasma membrane"/>
    <property type="evidence" value="ECO:0007669"/>
    <property type="project" value="UniProtKB-SubCell"/>
</dbReference>
<keyword evidence="1 10" id="KW-1003">Cell membrane</keyword>
<evidence type="ECO:0000259" key="12">
    <source>
        <dbReference type="Pfam" id="PF04101"/>
    </source>
</evidence>
<dbReference type="GO" id="GO:0009252">
    <property type="term" value="P:peptidoglycan biosynthetic process"/>
    <property type="evidence" value="ECO:0007669"/>
    <property type="project" value="UniProtKB-UniRule"/>
</dbReference>
<dbReference type="GO" id="GO:0050511">
    <property type="term" value="F:undecaprenyldiphospho-muramoylpentapeptide beta-N-acetylglucosaminyltransferase activity"/>
    <property type="evidence" value="ECO:0007669"/>
    <property type="project" value="UniProtKB-UniRule"/>
</dbReference>
<dbReference type="PANTHER" id="PTHR21015">
    <property type="entry name" value="UDP-N-ACETYLGLUCOSAMINE--N-ACETYLMURAMYL-(PENTAPEPTIDE) PYROPHOSPHORYL-UNDECAPRENOL N-ACETYLGLUCOSAMINE TRANSFERASE 1"/>
    <property type="match status" value="1"/>
</dbReference>
<evidence type="ECO:0000256" key="9">
    <source>
        <dbReference type="ARBA" id="ARBA00023316"/>
    </source>
</evidence>
<feature type="binding site" evidence="10">
    <location>
        <position position="122"/>
    </location>
    <ligand>
        <name>UDP-N-acetyl-alpha-D-glucosamine</name>
        <dbReference type="ChEBI" id="CHEBI:57705"/>
    </ligand>
</feature>
<proteinExistence type="inferred from homology"/>
<feature type="binding site" evidence="10">
    <location>
        <begin position="11"/>
        <end position="13"/>
    </location>
    <ligand>
        <name>UDP-N-acetyl-alpha-D-glucosamine</name>
        <dbReference type="ChEBI" id="CHEBI:57705"/>
    </ligand>
</feature>
<dbReference type="PANTHER" id="PTHR21015:SF22">
    <property type="entry name" value="GLYCOSYLTRANSFERASE"/>
    <property type="match status" value="1"/>
</dbReference>
<dbReference type="Pfam" id="PF03033">
    <property type="entry name" value="Glyco_transf_28"/>
    <property type="match status" value="1"/>
</dbReference>
<keyword evidence="3 10" id="KW-0328">Glycosyltransferase</keyword>
<keyword evidence="7 10" id="KW-0472">Membrane</keyword>
<dbReference type="GO" id="GO:0071555">
    <property type="term" value="P:cell wall organization"/>
    <property type="evidence" value="ECO:0007669"/>
    <property type="project" value="UniProtKB-KW"/>
</dbReference>
<comment type="caution">
    <text evidence="10">Lacks conserved residue(s) required for the propagation of feature annotation.</text>
</comment>
<reference evidence="13 14" key="1">
    <citation type="submission" date="2017-05" db="EMBL/GenBank/DDBJ databases">
        <title>Genome Analysis of Maritalea myrionectae HL2708#5.</title>
        <authorList>
            <consortium name="Cotde Inc.-PKNU"/>
            <person name="Jang D."/>
            <person name="Oh H.-M."/>
        </authorList>
    </citation>
    <scope>NUCLEOTIDE SEQUENCE [LARGE SCALE GENOMIC DNA]</scope>
    <source>
        <strain evidence="13 14">HL2708#5</strain>
    </source>
</reference>
<organism evidence="13 14">
    <name type="scientific">Maritalea myrionectae</name>
    <dbReference type="NCBI Taxonomy" id="454601"/>
    <lineage>
        <taxon>Bacteria</taxon>
        <taxon>Pseudomonadati</taxon>
        <taxon>Pseudomonadota</taxon>
        <taxon>Alphaproteobacteria</taxon>
        <taxon>Hyphomicrobiales</taxon>
        <taxon>Devosiaceae</taxon>
        <taxon>Maritalea</taxon>
    </lineage>
</organism>
<dbReference type="HAMAP" id="MF_00033">
    <property type="entry name" value="MurG"/>
    <property type="match status" value="1"/>
</dbReference>